<proteinExistence type="predicted"/>
<dbReference type="EMBL" id="UINC01101152">
    <property type="protein sequence ID" value="SVC61737.1"/>
    <property type="molecule type" value="Genomic_DNA"/>
</dbReference>
<gene>
    <name evidence="1" type="ORF">METZ01_LOCUS314591</name>
</gene>
<organism evidence="1">
    <name type="scientific">marine metagenome</name>
    <dbReference type="NCBI Taxonomy" id="408172"/>
    <lineage>
        <taxon>unclassified sequences</taxon>
        <taxon>metagenomes</taxon>
        <taxon>ecological metagenomes</taxon>
    </lineage>
</organism>
<reference evidence="1" key="1">
    <citation type="submission" date="2018-05" db="EMBL/GenBank/DDBJ databases">
        <authorList>
            <person name="Lanie J.A."/>
            <person name="Ng W.-L."/>
            <person name="Kazmierczak K.M."/>
            <person name="Andrzejewski T.M."/>
            <person name="Davidsen T.M."/>
            <person name="Wayne K.J."/>
            <person name="Tettelin H."/>
            <person name="Glass J.I."/>
            <person name="Rusch D."/>
            <person name="Podicherti R."/>
            <person name="Tsui H.-C.T."/>
            <person name="Winkler M.E."/>
        </authorList>
    </citation>
    <scope>NUCLEOTIDE SEQUENCE</scope>
</reference>
<accession>A0A382NN44</accession>
<dbReference type="AlphaFoldDB" id="A0A382NN44"/>
<evidence type="ECO:0000313" key="1">
    <source>
        <dbReference type="EMBL" id="SVC61737.1"/>
    </source>
</evidence>
<feature type="non-terminal residue" evidence="1">
    <location>
        <position position="72"/>
    </location>
</feature>
<dbReference type="InterPro" id="IPR058347">
    <property type="entry name" value="DUF8034"/>
</dbReference>
<sequence>MTQQSCKTIRATQRTTPPLWAVLERRLIDAIDEGAPVFLEKYTRPGGSLIWMEEYPGDGVWADDLYEAFFNW</sequence>
<dbReference type="Pfam" id="PF26099">
    <property type="entry name" value="DUF8034"/>
    <property type="match status" value="1"/>
</dbReference>
<name>A0A382NN44_9ZZZZ</name>
<protein>
    <submittedName>
        <fullName evidence="1">Uncharacterized protein</fullName>
    </submittedName>
</protein>